<accession>C9ZM78</accession>
<feature type="region of interest" description="Disordered" evidence="4">
    <location>
        <begin position="1501"/>
        <end position="1520"/>
    </location>
</feature>
<dbReference type="SUPFAM" id="SSF52047">
    <property type="entry name" value="RNI-like"/>
    <property type="match status" value="1"/>
</dbReference>
<keyword evidence="2" id="KW-0963">Cytoplasm</keyword>
<dbReference type="InterPro" id="IPR032675">
    <property type="entry name" value="LRR_dom_sf"/>
</dbReference>
<feature type="compositionally biased region" description="Polar residues" evidence="4">
    <location>
        <begin position="1018"/>
        <end position="1027"/>
    </location>
</feature>
<proteinExistence type="predicted"/>
<feature type="compositionally biased region" description="Polar residues" evidence="4">
    <location>
        <begin position="1428"/>
        <end position="1437"/>
    </location>
</feature>
<dbReference type="VEuPathDB" id="TriTrypDB:Tbg972.4.4500"/>
<feature type="region of interest" description="Disordered" evidence="4">
    <location>
        <begin position="1008"/>
        <end position="1075"/>
    </location>
</feature>
<evidence type="ECO:0008006" key="7">
    <source>
        <dbReference type="Google" id="ProtNLM"/>
    </source>
</evidence>
<evidence type="ECO:0000256" key="1">
    <source>
        <dbReference type="ARBA" id="ARBA00004245"/>
    </source>
</evidence>
<dbReference type="OrthoDB" id="245970at2759"/>
<name>C9ZM78_TRYB9</name>
<evidence type="ECO:0000256" key="4">
    <source>
        <dbReference type="SAM" id="MobiDB-lite"/>
    </source>
</evidence>
<dbReference type="InterPro" id="IPR052410">
    <property type="entry name" value="DRC5"/>
</dbReference>
<dbReference type="GO" id="GO:0005856">
    <property type="term" value="C:cytoskeleton"/>
    <property type="evidence" value="ECO:0007669"/>
    <property type="project" value="UniProtKB-SubCell"/>
</dbReference>
<evidence type="ECO:0000313" key="5">
    <source>
        <dbReference type="EMBL" id="CBH10751.1"/>
    </source>
</evidence>
<dbReference type="InterPro" id="IPR001611">
    <property type="entry name" value="Leu-rich_rpt"/>
</dbReference>
<feature type="region of interest" description="Disordered" evidence="4">
    <location>
        <begin position="1421"/>
        <end position="1441"/>
    </location>
</feature>
<feature type="compositionally biased region" description="Basic and acidic residues" evidence="4">
    <location>
        <begin position="620"/>
        <end position="630"/>
    </location>
</feature>
<feature type="compositionally biased region" description="Polar residues" evidence="4">
    <location>
        <begin position="1295"/>
        <end position="1340"/>
    </location>
</feature>
<dbReference type="EMBL" id="FN554967">
    <property type="protein sequence ID" value="CBH10751.1"/>
    <property type="molecule type" value="Genomic_DNA"/>
</dbReference>
<comment type="subcellular location">
    <subcellularLocation>
        <location evidence="1">Cytoplasm</location>
        <location evidence="1">Cytoskeleton</location>
    </subcellularLocation>
</comment>
<feature type="region of interest" description="Disordered" evidence="4">
    <location>
        <begin position="1268"/>
        <end position="1340"/>
    </location>
</feature>
<dbReference type="Proteomes" id="UP000002316">
    <property type="component" value="Chromosome 4"/>
</dbReference>
<organism evidence="5 6">
    <name type="scientific">Trypanosoma brucei gambiense (strain MHOM/CI/86/DAL972)</name>
    <dbReference type="NCBI Taxonomy" id="679716"/>
    <lineage>
        <taxon>Eukaryota</taxon>
        <taxon>Discoba</taxon>
        <taxon>Euglenozoa</taxon>
        <taxon>Kinetoplastea</taxon>
        <taxon>Metakinetoplastina</taxon>
        <taxon>Trypanosomatida</taxon>
        <taxon>Trypanosomatidae</taxon>
        <taxon>Trypanosoma</taxon>
    </lineage>
</organism>
<reference evidence="6" key="1">
    <citation type="journal article" date="2010" name="PLoS Negl. Trop. Dis.">
        <title>The genome sequence of Trypanosoma brucei gambiense, causative agent of chronic human african trypanosomiasis.</title>
        <authorList>
            <person name="Jackson A.P."/>
            <person name="Sanders M."/>
            <person name="Berry A."/>
            <person name="McQuillan J."/>
            <person name="Aslett M.A."/>
            <person name="Quail M.A."/>
            <person name="Chukualim B."/>
            <person name="Capewell P."/>
            <person name="MacLeod A."/>
            <person name="Melville S.E."/>
            <person name="Gibson W."/>
            <person name="Barry J.D."/>
            <person name="Berriman M."/>
            <person name="Hertz-Fowler C."/>
        </authorList>
    </citation>
    <scope>NUCLEOTIDE SEQUENCE [LARGE SCALE GENOMIC DNA]</scope>
    <source>
        <strain evidence="6">MHOM/CI/86/DAL972</strain>
    </source>
</reference>
<dbReference type="PROSITE" id="PS51450">
    <property type="entry name" value="LRR"/>
    <property type="match status" value="1"/>
</dbReference>
<protein>
    <recommendedName>
        <fullName evidence="7">Flagellar Member 4</fullName>
    </recommendedName>
</protein>
<dbReference type="RefSeq" id="XP_011773039.1">
    <property type="nucleotide sequence ID" value="XM_011774737.1"/>
</dbReference>
<evidence type="ECO:0000313" key="6">
    <source>
        <dbReference type="Proteomes" id="UP000002316"/>
    </source>
</evidence>
<dbReference type="PANTHER" id="PTHR24107:SF20">
    <property type="entry name" value="DYNEIN REGULATORY COMPLEX SUBUNIT 5"/>
    <property type="match status" value="1"/>
</dbReference>
<keyword evidence="3" id="KW-0206">Cytoskeleton</keyword>
<evidence type="ECO:0000256" key="3">
    <source>
        <dbReference type="ARBA" id="ARBA00023212"/>
    </source>
</evidence>
<feature type="region of interest" description="Disordered" evidence="4">
    <location>
        <begin position="1182"/>
        <end position="1209"/>
    </location>
</feature>
<dbReference type="KEGG" id="tbg:TbgDal_IV4500"/>
<gene>
    <name evidence="5" type="ORF">TbgDal_IV4500</name>
</gene>
<dbReference type="GeneID" id="23859896"/>
<sequence length="1736" mass="189306">MMSPVCALLELKGWCHFYELRQRLRCFVAEELCSTLEQEDVEVVKWIRCREQEIYSAILRRFLYPFFEDRSNAECIKVSDDFVIFMRESVVGSLVGVCKVLPVCAMLSGSDGKLCTANMSKMPLSSVTEEGGPDVAKFVGTRCGSKTHGGTASWEWINFFFNKEIGAGKGGRLKGACTLPPSFEQWDASMAAALQRVGGVVGEVQKDLVSALNGLGDGRFGRVIDDYSGEGCDSLWAELVFMVESAFDAVVTDVVEFILWSVHQCFVGGGVFAGHPIFTLKAFWQYGNRSVSLSPAASEVQERLMDRVKKELIWSVVPELDLNHIIKRQVPSASWTRRATLRNRLLDEFKVKRMWDAIHFAIGQRCSELQDSLQDLTELYSFYFSSGSEFHQMTYQQLEEVRKGMRTSLEHPVLSVGPGALMICRDYLSQVVTEKVEAALKNLKNESEGTDALGGETITAARMKALREKTDMDPSSYFHNVLMEAFCRRRKDPGKYDGVPDPWASVSRFIDDQRQDENRVRSELTVLQKRQRLTTRDFTDKAAAVAPLSEPTAGPVAMPHIVNAESEQIVAEAVTSLRDSNSLQCVVRLSIDLEEAKLRNKELPPPHSATVCAHGVKQRQPSDGKRRSICEEGTSSALPQELTERRERITSEQQCDKQVAVAVGVADGTPAAVGSSGGNNTAEGVVDTSIGHRRVPCPTSSIDCTLSSHRSNATARPVSSGETFCSLINKQKIAVSRKSDSNAMSSTLVKPFWNKGHALTDTDVGKQTTRYVGTISNEAGSGVFEELPSAVNEVSICAAQMGRKVPEVGVHISSDATYGELKCEQELHPFNLSAIKTSEDRVQAFKKLMPSLHDMPCEGVFIEDIDVSDPRLETLISRLQAVRENAAVGDRREVAVVEESVSSVVKLLAEELAAMTLGMLSRFPFLESRVCGVLLGNLQVLNVDDEFQWLEALYRSSQRERGFVRSIEQCLRARAEMLAKSSPYVVPVERHKGYMLGLPQKIGCGAPRNELAGDWDQQETSQGSETPSGDRYRRSGTPTPCLDTSKLTERVGMPNLPPPLPPSSLNGKSGETAPPGRFVRNVHVQEHPPTPCTPGICVNRDKASSNTTSIAQGRELLPPWHSTPSPGIPCSSSTQLCTELNKLTEGNASQKHFTCAGETVLLERRALDGKRLICEEVHRSHLHPPSSVKSGTAAPAAVNNKRQPSSAPLPIVRQESLIFSVDSLACEASHDPGKLKGGEQLKTAKTAHFDATTGNSMDKSMRLGETTAARRPVANGCDSALSDSKQKTSEFGAPNTLNTSPGAPPTLSTGECRSQSPKISSSVEKTPTPSRRTQESTQLGQPLNHKVLSQVSLAGRFASGVPTTSSCAGLRLNTSATSDTLHNTTRFCGQRGQDTVVTKWGKGSEDRGTCVESAVGVGGAEKREQKQWGESSKVTSGSDKKRSCDLGIIQPSLKKVSGNSGTLCFKDTDVIPKYSRASVSSEEEPEEAKGLLPAVSVAASRGTSSDPIYKPKTPQNKQIPWGNSVDLSGPQSDPAPLNSFSFSCSAGASRGEHNNSFLPRLIPAAKFDSPICRGQEEELDAVEMNLLGLRQQYVAYCRRACVKPNSVLMRYFPDKPGIFVSRVDTSMNYIGPKGILPVVQVLRLNSGLEYLNLSHNNMENNEVVELVQVLLTECGASLGHLDLSNNPISTVGGAALLRLVQMRPHLLTVRVEGTLIPQKMCKSIQQVCEANAVARE</sequence>
<evidence type="ECO:0000256" key="2">
    <source>
        <dbReference type="ARBA" id="ARBA00022490"/>
    </source>
</evidence>
<dbReference type="Gene3D" id="3.80.10.10">
    <property type="entry name" value="Ribonuclease Inhibitor"/>
    <property type="match status" value="1"/>
</dbReference>
<dbReference type="PANTHER" id="PTHR24107">
    <property type="entry name" value="YNEIN REGULATORY COMPLEX SUBUNIT 5"/>
    <property type="match status" value="1"/>
</dbReference>
<feature type="region of interest" description="Disordered" evidence="4">
    <location>
        <begin position="602"/>
        <end position="641"/>
    </location>
</feature>